<dbReference type="InterPro" id="IPR001245">
    <property type="entry name" value="Ser-Thr/Tyr_kinase_cat_dom"/>
</dbReference>
<name>A0A7J8NKB3_9ROSI</name>
<dbReference type="InterPro" id="IPR052059">
    <property type="entry name" value="CR_Ser/Thr_kinase"/>
</dbReference>
<dbReference type="PANTHER" id="PTHR47973">
    <property type="entry name" value="CYSTEINE-RICH RECEPTOR-LIKE PROTEIN KINASE 3"/>
    <property type="match status" value="1"/>
</dbReference>
<accession>A0A7J8NKB3</accession>
<keyword evidence="1" id="KW-0808">Transferase</keyword>
<dbReference type="SUPFAM" id="SSF56112">
    <property type="entry name" value="Protein kinase-like (PK-like)"/>
    <property type="match status" value="1"/>
</dbReference>
<dbReference type="Pfam" id="PF07714">
    <property type="entry name" value="PK_Tyr_Ser-Thr"/>
    <property type="match status" value="1"/>
</dbReference>
<dbReference type="InterPro" id="IPR000719">
    <property type="entry name" value="Prot_kinase_dom"/>
</dbReference>
<evidence type="ECO:0000259" key="5">
    <source>
        <dbReference type="PROSITE" id="PS50011"/>
    </source>
</evidence>
<evidence type="ECO:0000313" key="7">
    <source>
        <dbReference type="Proteomes" id="UP000593572"/>
    </source>
</evidence>
<sequence>MAPEYLANGRLTEKADIYSFGVLLLEIVTGTQNNKGQYTDFSYSVVAKAWKHFQLGTMEEIYDPNLMLSDDNRSNKSVKNEVSRVVHIGLLCTQESRSLRPSMWKVLEMLKRKDEDLPAPTPPPFMDENTMEFNDRSENEWHPINAAGTDSIATITHSSFYPR</sequence>
<organism evidence="6 7">
    <name type="scientific">Gossypium lobatum</name>
    <dbReference type="NCBI Taxonomy" id="34289"/>
    <lineage>
        <taxon>Eukaryota</taxon>
        <taxon>Viridiplantae</taxon>
        <taxon>Streptophyta</taxon>
        <taxon>Embryophyta</taxon>
        <taxon>Tracheophyta</taxon>
        <taxon>Spermatophyta</taxon>
        <taxon>Magnoliopsida</taxon>
        <taxon>eudicotyledons</taxon>
        <taxon>Gunneridae</taxon>
        <taxon>Pentapetalae</taxon>
        <taxon>rosids</taxon>
        <taxon>malvids</taxon>
        <taxon>Malvales</taxon>
        <taxon>Malvaceae</taxon>
        <taxon>Malvoideae</taxon>
        <taxon>Gossypium</taxon>
    </lineage>
</organism>
<comment type="caution">
    <text evidence="6">The sequence shown here is derived from an EMBL/GenBank/DDBJ whole genome shotgun (WGS) entry which is preliminary data.</text>
</comment>
<proteinExistence type="predicted"/>
<dbReference type="InterPro" id="IPR011009">
    <property type="entry name" value="Kinase-like_dom_sf"/>
</dbReference>
<keyword evidence="7" id="KW-1185">Reference proteome</keyword>
<evidence type="ECO:0000313" key="6">
    <source>
        <dbReference type="EMBL" id="MBA0577290.1"/>
    </source>
</evidence>
<dbReference type="GO" id="GO:0004672">
    <property type="term" value="F:protein kinase activity"/>
    <property type="evidence" value="ECO:0007669"/>
    <property type="project" value="InterPro"/>
</dbReference>
<reference evidence="6 7" key="1">
    <citation type="journal article" date="2019" name="Genome Biol. Evol.">
        <title>Insights into the evolution of the New World diploid cottons (Gossypium, subgenus Houzingenia) based on genome sequencing.</title>
        <authorList>
            <person name="Grover C.E."/>
            <person name="Arick M.A. 2nd"/>
            <person name="Thrash A."/>
            <person name="Conover J.L."/>
            <person name="Sanders W.S."/>
            <person name="Peterson D.G."/>
            <person name="Frelichowski J.E."/>
            <person name="Scheffler J.A."/>
            <person name="Scheffler B.E."/>
            <person name="Wendel J.F."/>
        </authorList>
    </citation>
    <scope>NUCLEOTIDE SEQUENCE [LARGE SCALE GENOMIC DNA]</scope>
    <source>
        <strain evidence="6">157</strain>
        <tissue evidence="6">Leaf</tissue>
    </source>
</reference>
<feature type="domain" description="Protein kinase" evidence="5">
    <location>
        <begin position="1"/>
        <end position="126"/>
    </location>
</feature>
<dbReference type="Gene3D" id="1.10.510.10">
    <property type="entry name" value="Transferase(Phosphotransferase) domain 1"/>
    <property type="match status" value="1"/>
</dbReference>
<dbReference type="Proteomes" id="UP000593572">
    <property type="component" value="Unassembled WGS sequence"/>
</dbReference>
<gene>
    <name evidence="6" type="ORF">Golob_024416</name>
</gene>
<evidence type="ECO:0000256" key="3">
    <source>
        <dbReference type="ARBA" id="ARBA00022777"/>
    </source>
</evidence>
<dbReference type="EMBL" id="JABEZX010354757">
    <property type="protein sequence ID" value="MBA0577290.1"/>
    <property type="molecule type" value="Genomic_DNA"/>
</dbReference>
<protein>
    <recommendedName>
        <fullName evidence="5">Protein kinase domain-containing protein</fullName>
    </recommendedName>
</protein>
<evidence type="ECO:0000256" key="1">
    <source>
        <dbReference type="ARBA" id="ARBA00022679"/>
    </source>
</evidence>
<dbReference type="AlphaFoldDB" id="A0A7J8NKB3"/>
<keyword evidence="4" id="KW-0067">ATP-binding</keyword>
<dbReference type="GO" id="GO:0005524">
    <property type="term" value="F:ATP binding"/>
    <property type="evidence" value="ECO:0007669"/>
    <property type="project" value="UniProtKB-KW"/>
</dbReference>
<keyword evidence="2" id="KW-0547">Nucleotide-binding</keyword>
<keyword evidence="3" id="KW-0418">Kinase</keyword>
<evidence type="ECO:0000256" key="2">
    <source>
        <dbReference type="ARBA" id="ARBA00022741"/>
    </source>
</evidence>
<evidence type="ECO:0000256" key="4">
    <source>
        <dbReference type="ARBA" id="ARBA00022840"/>
    </source>
</evidence>
<dbReference type="PROSITE" id="PS50011">
    <property type="entry name" value="PROTEIN_KINASE_DOM"/>
    <property type="match status" value="1"/>
</dbReference>